<proteinExistence type="predicted"/>
<dbReference type="Pfam" id="PF01292">
    <property type="entry name" value="Ni_hydr_CYTB"/>
    <property type="match status" value="1"/>
</dbReference>
<dbReference type="AlphaFoldDB" id="A0A846XK90"/>
<evidence type="ECO:0000259" key="9">
    <source>
        <dbReference type="Pfam" id="PF01292"/>
    </source>
</evidence>
<evidence type="ECO:0000259" key="8">
    <source>
        <dbReference type="Pfam" id="PF00174"/>
    </source>
</evidence>
<dbReference type="SUPFAM" id="SSF81342">
    <property type="entry name" value="Transmembrane di-heme cytochromes"/>
    <property type="match status" value="1"/>
</dbReference>
<dbReference type="Gene3D" id="3.90.420.10">
    <property type="entry name" value="Oxidoreductase, molybdopterin-binding domain"/>
    <property type="match status" value="1"/>
</dbReference>
<dbReference type="Gene3D" id="1.20.950.20">
    <property type="entry name" value="Transmembrane di-heme cytochromes, Chain C"/>
    <property type="match status" value="1"/>
</dbReference>
<dbReference type="InterPro" id="IPR000572">
    <property type="entry name" value="OxRdtase_Mopterin-bd_dom"/>
</dbReference>
<feature type="transmembrane region" description="Helical" evidence="7">
    <location>
        <begin position="127"/>
        <end position="146"/>
    </location>
</feature>
<evidence type="ECO:0000256" key="5">
    <source>
        <dbReference type="ARBA" id="ARBA00023136"/>
    </source>
</evidence>
<dbReference type="GO" id="GO:0022904">
    <property type="term" value="P:respiratory electron transport chain"/>
    <property type="evidence" value="ECO:0007669"/>
    <property type="project" value="InterPro"/>
</dbReference>
<keyword evidence="4 7" id="KW-1133">Transmembrane helix</keyword>
<dbReference type="InterPro" id="IPR011577">
    <property type="entry name" value="Cyt_b561_bac/Ni-Hgenase"/>
</dbReference>
<dbReference type="GO" id="GO:0005886">
    <property type="term" value="C:plasma membrane"/>
    <property type="evidence" value="ECO:0007669"/>
    <property type="project" value="UniProtKB-SubCell"/>
</dbReference>
<keyword evidence="2" id="KW-1003">Cell membrane</keyword>
<evidence type="ECO:0000313" key="10">
    <source>
        <dbReference type="EMBL" id="NKY36422.1"/>
    </source>
</evidence>
<dbReference type="InterPro" id="IPR036374">
    <property type="entry name" value="OxRdtase_Mopterin-bd_sf"/>
</dbReference>
<organism evidence="10 11">
    <name type="scientific">Nocardia speluncae</name>
    <dbReference type="NCBI Taxonomy" id="419477"/>
    <lineage>
        <taxon>Bacteria</taxon>
        <taxon>Bacillati</taxon>
        <taxon>Actinomycetota</taxon>
        <taxon>Actinomycetes</taxon>
        <taxon>Mycobacteriales</taxon>
        <taxon>Nocardiaceae</taxon>
        <taxon>Nocardia</taxon>
    </lineage>
</organism>
<feature type="domain" description="Oxidoreductase molybdopterin-binding" evidence="8">
    <location>
        <begin position="439"/>
        <end position="576"/>
    </location>
</feature>
<name>A0A846XK90_9NOCA</name>
<dbReference type="PANTHER" id="PTHR43032">
    <property type="entry name" value="PROTEIN-METHIONINE-SULFOXIDE REDUCTASE"/>
    <property type="match status" value="1"/>
</dbReference>
<protein>
    <submittedName>
        <fullName evidence="10">Molybdopterin-dependent oxidoreductase</fullName>
    </submittedName>
</protein>
<reference evidence="10 11" key="1">
    <citation type="submission" date="2020-04" db="EMBL/GenBank/DDBJ databases">
        <title>MicrobeNet Type strains.</title>
        <authorList>
            <person name="Nicholson A.C."/>
        </authorList>
    </citation>
    <scope>NUCLEOTIDE SEQUENCE [LARGE SCALE GENOMIC DNA]</scope>
    <source>
        <strain evidence="10 11">DSM 45078</strain>
    </source>
</reference>
<dbReference type="GO" id="GO:0009055">
    <property type="term" value="F:electron transfer activity"/>
    <property type="evidence" value="ECO:0007669"/>
    <property type="project" value="InterPro"/>
</dbReference>
<comment type="caution">
    <text evidence="10">The sequence shown here is derived from an EMBL/GenBank/DDBJ whole genome shotgun (WGS) entry which is preliminary data.</text>
</comment>
<keyword evidence="5 7" id="KW-0472">Membrane</keyword>
<keyword evidence="3 7" id="KW-0812">Transmembrane</keyword>
<evidence type="ECO:0000256" key="1">
    <source>
        <dbReference type="ARBA" id="ARBA00004651"/>
    </source>
</evidence>
<evidence type="ECO:0000256" key="7">
    <source>
        <dbReference type="SAM" id="Phobius"/>
    </source>
</evidence>
<evidence type="ECO:0000256" key="2">
    <source>
        <dbReference type="ARBA" id="ARBA00022475"/>
    </source>
</evidence>
<feature type="transmembrane region" description="Helical" evidence="7">
    <location>
        <begin position="67"/>
        <end position="88"/>
    </location>
</feature>
<dbReference type="SUPFAM" id="SSF56524">
    <property type="entry name" value="Oxidoreductase molybdopterin-binding domain"/>
    <property type="match status" value="1"/>
</dbReference>
<dbReference type="RefSeq" id="WP_084470789.1">
    <property type="nucleotide sequence ID" value="NZ_JAAXOO010000007.1"/>
</dbReference>
<dbReference type="InterPro" id="IPR016174">
    <property type="entry name" value="Di-haem_cyt_TM"/>
</dbReference>
<feature type="transmembrane region" description="Helical" evidence="7">
    <location>
        <begin position="353"/>
        <end position="373"/>
    </location>
</feature>
<feature type="transmembrane region" description="Helical" evidence="7">
    <location>
        <begin position="203"/>
        <end position="223"/>
    </location>
</feature>
<comment type="subcellular location">
    <subcellularLocation>
        <location evidence="1">Cell membrane</location>
        <topology evidence="1">Multi-pass membrane protein</topology>
    </subcellularLocation>
</comment>
<sequence>MGNVDRPAPDRPTGSGPDNPGAGSRLLSDHRPRLQPGDDILDPGTWAGRIPHRGGIAPRLRVGRDRWFNVLWLLPIGFVLLITAVAVAKGLHDMPAIQEFMARHPGTHVSPEVEAHPGIPAWVGWQHFFNLFLMMFIFRSGIQIFVDHPRLYFRRDCTPGKEWLRVQHRVPSDPLWTAKQDSVGLPRQVGLPGIRHSIGLARWWHLGADVLWLVNGAVFYVLLFSTGQWRHIVPTSWDVFPNAITVLIRYLSLDWPTTNGWVAYNSLQLLTYFVTVFVAAPLAILSGLGMSPALSTRFSWISKPLNIQLARSIHFLVMLWFLQFILIHVTFVVTTEFLRNLDHMFAARDDDSWIGFGVFSLALIVVVVAWVAATPFTFRHPRIVQRVGYALIGPFQRLFEYTDARPGAYTDSDISPYLWHNGTFPDSAEYEQMSESGFRDYRLRIFGLVADPVELSLDDLRSMPYHEQTTQHFCIQGWSGVAKWGGVSMQTILDLVRPLPEAKWVVFYSLAEGSDGGTYYDAHAIEQMSHHLSMLAYDMNDAPLTYGHGAPLRLRNELQHGFKHVKWVASIEFVHHFSDVGGGHGGYNEDHEYYGYRQSI</sequence>
<evidence type="ECO:0000256" key="6">
    <source>
        <dbReference type="SAM" id="MobiDB-lite"/>
    </source>
</evidence>
<feature type="transmembrane region" description="Helical" evidence="7">
    <location>
        <begin position="315"/>
        <end position="333"/>
    </location>
</feature>
<feature type="region of interest" description="Disordered" evidence="6">
    <location>
        <begin position="1"/>
        <end position="42"/>
    </location>
</feature>
<gene>
    <name evidence="10" type="ORF">HGA13_25625</name>
</gene>
<dbReference type="EMBL" id="JAAXOO010000007">
    <property type="protein sequence ID" value="NKY36422.1"/>
    <property type="molecule type" value="Genomic_DNA"/>
</dbReference>
<evidence type="ECO:0000256" key="4">
    <source>
        <dbReference type="ARBA" id="ARBA00022989"/>
    </source>
</evidence>
<feature type="domain" description="Cytochrome b561 bacterial/Ni-hydrogenase" evidence="9">
    <location>
        <begin position="122"/>
        <end position="345"/>
    </location>
</feature>
<keyword evidence="11" id="KW-1185">Reference proteome</keyword>
<accession>A0A846XK90</accession>
<feature type="transmembrane region" description="Helical" evidence="7">
    <location>
        <begin position="269"/>
        <end position="294"/>
    </location>
</feature>
<evidence type="ECO:0000313" key="11">
    <source>
        <dbReference type="Proteomes" id="UP000565715"/>
    </source>
</evidence>
<dbReference type="Pfam" id="PF00174">
    <property type="entry name" value="Oxidored_molyb"/>
    <property type="match status" value="1"/>
</dbReference>
<evidence type="ECO:0000256" key="3">
    <source>
        <dbReference type="ARBA" id="ARBA00022692"/>
    </source>
</evidence>
<dbReference type="Proteomes" id="UP000565715">
    <property type="component" value="Unassembled WGS sequence"/>
</dbReference>